<keyword evidence="3" id="KW-1185">Reference proteome</keyword>
<reference evidence="3" key="1">
    <citation type="submission" date="2017-11" db="EMBL/GenBank/DDBJ databases">
        <title>The complete genome sequence of Sphingopyxis pomeranensis sp. nov. strain WS5A3p.</title>
        <authorList>
            <person name="Kaminski M.A."/>
        </authorList>
    </citation>
    <scope>NUCLEOTIDE SEQUENCE [LARGE SCALE GENOMIC DNA]</scope>
    <source>
        <strain evidence="3">WS5A3p</strain>
    </source>
</reference>
<organism evidence="2 3">
    <name type="scientific">Sphingopyxis lindanitolerans</name>
    <dbReference type="NCBI Taxonomy" id="2054227"/>
    <lineage>
        <taxon>Bacteria</taxon>
        <taxon>Pseudomonadati</taxon>
        <taxon>Pseudomonadota</taxon>
        <taxon>Alphaproteobacteria</taxon>
        <taxon>Sphingomonadales</taxon>
        <taxon>Sphingomonadaceae</taxon>
        <taxon>Sphingopyxis</taxon>
    </lineage>
</organism>
<dbReference type="GO" id="GO:0004497">
    <property type="term" value="F:monooxygenase activity"/>
    <property type="evidence" value="ECO:0007669"/>
    <property type="project" value="UniProtKB-KW"/>
</dbReference>
<gene>
    <name evidence="2" type="ORF">CVO77_02575</name>
</gene>
<evidence type="ECO:0000313" key="2">
    <source>
        <dbReference type="EMBL" id="PQM27492.1"/>
    </source>
</evidence>
<accession>A0A2S8B510</accession>
<sequence length="98" mass="10989">MSIALTANFVVKDGMDKEFQAIVLDLAGQVLEKEPGVRMYQLCRSQTLSGQYRLFEVYDNAEVLAAHSQTEWFKALGPKLGACLAEKPMIEKFDFVQA</sequence>
<proteinExistence type="predicted"/>
<dbReference type="PANTHER" id="PTHR33336:SF15">
    <property type="entry name" value="ABM DOMAIN-CONTAINING PROTEIN"/>
    <property type="match status" value="1"/>
</dbReference>
<keyword evidence="2" id="KW-0560">Oxidoreductase</keyword>
<feature type="domain" description="ABM" evidence="1">
    <location>
        <begin position="3"/>
        <end position="93"/>
    </location>
</feature>
<dbReference type="PANTHER" id="PTHR33336">
    <property type="entry name" value="QUINOL MONOOXYGENASE YGIN-RELATED"/>
    <property type="match status" value="1"/>
</dbReference>
<dbReference type="InterPro" id="IPR050744">
    <property type="entry name" value="AI-2_Isomerase_LsrG"/>
</dbReference>
<dbReference type="AlphaFoldDB" id="A0A2S8B510"/>
<dbReference type="SUPFAM" id="SSF54909">
    <property type="entry name" value="Dimeric alpha+beta barrel"/>
    <property type="match status" value="1"/>
</dbReference>
<dbReference type="RefSeq" id="WP_105997751.1">
    <property type="nucleotide sequence ID" value="NZ_CM009578.1"/>
</dbReference>
<dbReference type="PROSITE" id="PS51725">
    <property type="entry name" value="ABM"/>
    <property type="match status" value="1"/>
</dbReference>
<dbReference type="Pfam" id="PF03992">
    <property type="entry name" value="ABM"/>
    <property type="match status" value="1"/>
</dbReference>
<name>A0A2S8B510_9SPHN</name>
<dbReference type="InterPro" id="IPR011008">
    <property type="entry name" value="Dimeric_a/b-barrel"/>
</dbReference>
<dbReference type="Gene3D" id="3.30.70.100">
    <property type="match status" value="1"/>
</dbReference>
<evidence type="ECO:0000259" key="1">
    <source>
        <dbReference type="PROSITE" id="PS51725"/>
    </source>
</evidence>
<protein>
    <submittedName>
        <fullName evidence="2">Antibiotic biosynthesis monooxygenase</fullName>
    </submittedName>
</protein>
<keyword evidence="2" id="KW-0503">Monooxygenase</keyword>
<comment type="caution">
    <text evidence="2">The sequence shown here is derived from an EMBL/GenBank/DDBJ whole genome shotgun (WGS) entry which is preliminary data.</text>
</comment>
<dbReference type="Proteomes" id="UP000238954">
    <property type="component" value="Chromosome"/>
</dbReference>
<dbReference type="InterPro" id="IPR007138">
    <property type="entry name" value="ABM_dom"/>
</dbReference>
<dbReference type="EMBL" id="PHFW01000002">
    <property type="protein sequence ID" value="PQM27492.1"/>
    <property type="molecule type" value="Genomic_DNA"/>
</dbReference>
<dbReference type="OrthoDB" id="287932at2"/>
<evidence type="ECO:0000313" key="3">
    <source>
        <dbReference type="Proteomes" id="UP000238954"/>
    </source>
</evidence>